<dbReference type="EMBL" id="JARKIK010000071">
    <property type="protein sequence ID" value="KAK8728605.1"/>
    <property type="molecule type" value="Genomic_DNA"/>
</dbReference>
<comment type="caution">
    <text evidence="1">The sequence shown here is derived from an EMBL/GenBank/DDBJ whole genome shotgun (WGS) entry which is preliminary data.</text>
</comment>
<dbReference type="AlphaFoldDB" id="A0AAW0WMX4"/>
<gene>
    <name evidence="1" type="ORF">OTU49_009041</name>
</gene>
<dbReference type="Proteomes" id="UP001445076">
    <property type="component" value="Unassembled WGS sequence"/>
</dbReference>
<evidence type="ECO:0000313" key="1">
    <source>
        <dbReference type="EMBL" id="KAK8728605.1"/>
    </source>
</evidence>
<accession>A0AAW0WMX4</accession>
<protein>
    <submittedName>
        <fullName evidence="1">Uncharacterized protein</fullName>
    </submittedName>
</protein>
<name>A0AAW0WMX4_CHEQU</name>
<evidence type="ECO:0000313" key="2">
    <source>
        <dbReference type="Proteomes" id="UP001445076"/>
    </source>
</evidence>
<proteinExistence type="predicted"/>
<keyword evidence="2" id="KW-1185">Reference proteome</keyword>
<feature type="non-terminal residue" evidence="1">
    <location>
        <position position="1"/>
    </location>
</feature>
<feature type="non-terminal residue" evidence="1">
    <location>
        <position position="105"/>
    </location>
</feature>
<reference evidence="1 2" key="1">
    <citation type="journal article" date="2024" name="BMC Genomics">
        <title>Genome assembly of redclaw crayfish (Cherax quadricarinatus) provides insights into its immune adaptation and hypoxia tolerance.</title>
        <authorList>
            <person name="Liu Z."/>
            <person name="Zheng J."/>
            <person name="Li H."/>
            <person name="Fang K."/>
            <person name="Wang S."/>
            <person name="He J."/>
            <person name="Zhou D."/>
            <person name="Weng S."/>
            <person name="Chi M."/>
            <person name="Gu Z."/>
            <person name="He J."/>
            <person name="Li F."/>
            <person name="Wang M."/>
        </authorList>
    </citation>
    <scope>NUCLEOTIDE SEQUENCE [LARGE SCALE GENOMIC DNA]</scope>
    <source>
        <strain evidence="1">ZL_2023a</strain>
    </source>
</reference>
<sequence length="105" mass="11221">ELHYPQGFPLEQCLSQRIKDALKEKFCGDLGLTDADCIAQESSLRKCKVIITQGAQGPAIINASADCFQSVTGINVPAAARGHHKALAAVVEAAIQTNRKSVCDR</sequence>
<organism evidence="1 2">
    <name type="scientific">Cherax quadricarinatus</name>
    <name type="common">Australian red claw crayfish</name>
    <dbReference type="NCBI Taxonomy" id="27406"/>
    <lineage>
        <taxon>Eukaryota</taxon>
        <taxon>Metazoa</taxon>
        <taxon>Ecdysozoa</taxon>
        <taxon>Arthropoda</taxon>
        <taxon>Crustacea</taxon>
        <taxon>Multicrustacea</taxon>
        <taxon>Malacostraca</taxon>
        <taxon>Eumalacostraca</taxon>
        <taxon>Eucarida</taxon>
        <taxon>Decapoda</taxon>
        <taxon>Pleocyemata</taxon>
        <taxon>Astacidea</taxon>
        <taxon>Parastacoidea</taxon>
        <taxon>Parastacidae</taxon>
        <taxon>Cherax</taxon>
    </lineage>
</organism>